<proteinExistence type="predicted"/>
<accession>A0A934W9F4</accession>
<comment type="caution">
    <text evidence="1">The sequence shown here is derived from an EMBL/GenBank/DDBJ whole genome shotgun (WGS) entry which is preliminary data.</text>
</comment>
<gene>
    <name evidence="1" type="ORF">JJB74_25680</name>
</gene>
<reference evidence="1" key="1">
    <citation type="submission" date="2021-01" db="EMBL/GenBank/DDBJ databases">
        <title>Genome sequence of strain Noviherbaspirillum sp. DKR-6.</title>
        <authorList>
            <person name="Chaudhary D.K."/>
        </authorList>
    </citation>
    <scope>NUCLEOTIDE SEQUENCE</scope>
    <source>
        <strain evidence="1">DKR-6</strain>
    </source>
</reference>
<keyword evidence="2" id="KW-1185">Reference proteome</keyword>
<dbReference type="Proteomes" id="UP000622890">
    <property type="component" value="Unassembled WGS sequence"/>
</dbReference>
<organism evidence="1 2">
    <name type="scientific">Noviherbaspirillum pedocola</name>
    <dbReference type="NCBI Taxonomy" id="2801341"/>
    <lineage>
        <taxon>Bacteria</taxon>
        <taxon>Pseudomonadati</taxon>
        <taxon>Pseudomonadota</taxon>
        <taxon>Betaproteobacteria</taxon>
        <taxon>Burkholderiales</taxon>
        <taxon>Oxalobacteraceae</taxon>
        <taxon>Noviherbaspirillum</taxon>
    </lineage>
</organism>
<dbReference type="RefSeq" id="WP_200596896.1">
    <property type="nucleotide sequence ID" value="NZ_JAEPBG010000016.1"/>
</dbReference>
<evidence type="ECO:0000313" key="2">
    <source>
        <dbReference type="Proteomes" id="UP000622890"/>
    </source>
</evidence>
<name>A0A934W9F4_9BURK</name>
<dbReference type="AlphaFoldDB" id="A0A934W9F4"/>
<sequence length="165" mass="18705">MIRSNHAMRLKLPVLMSNSRSIANALMELLEDGFALFDGCTFLNSLLLLNRNARLQDYSDETGFECYVNSFHIEDYIEGGGIEQSLSFIFELFLLWNKEPRCKVLRAMISNDVFGTVIHFHVFREGESWLSEDIDEYEEAILIADSTDVGSLFSVTGMSSVSVAR</sequence>
<dbReference type="EMBL" id="JAEPBG010000016">
    <property type="protein sequence ID" value="MBK4738028.1"/>
    <property type="molecule type" value="Genomic_DNA"/>
</dbReference>
<evidence type="ECO:0000313" key="1">
    <source>
        <dbReference type="EMBL" id="MBK4738028.1"/>
    </source>
</evidence>
<protein>
    <submittedName>
        <fullName evidence="1">Uncharacterized protein</fullName>
    </submittedName>
</protein>